<gene>
    <name evidence="2" type="ORF">FRACA_1770009</name>
</gene>
<keyword evidence="3" id="KW-1185">Reference proteome</keyword>
<protein>
    <submittedName>
        <fullName evidence="2">Uncharacterized protein</fullName>
    </submittedName>
</protein>
<reference evidence="2 3" key="1">
    <citation type="submission" date="2017-06" db="EMBL/GenBank/DDBJ databases">
        <authorList>
            <person name="Kim H.J."/>
            <person name="Triplett B.A."/>
        </authorList>
    </citation>
    <scope>NUCLEOTIDE SEQUENCE [LARGE SCALE GENOMIC DNA]</scope>
    <source>
        <strain evidence="2">FRACA_ARgP5</strain>
    </source>
</reference>
<dbReference type="EMBL" id="FZMO01000087">
    <property type="protein sequence ID" value="SNQ47207.1"/>
    <property type="molecule type" value="Genomic_DNA"/>
</dbReference>
<dbReference type="RefSeq" id="WP_101831099.1">
    <property type="nucleotide sequence ID" value="NZ_FZMO01000087.1"/>
</dbReference>
<dbReference type="Proteomes" id="UP000234331">
    <property type="component" value="Unassembled WGS sequence"/>
</dbReference>
<accession>A0A2I2KNF6</accession>
<sequence length="208" mass="22899">MPPYYEVAPHRGGLFDPTPRCTAPEDLLGQLLDNADEVDLSDRQIRQLLAVQARYRRVQHGLAVKLMVSAEQVRLTPESLTPTAMEHRRQVHEARGALFAQHGINGDVALAAVFRILTAEQIDTLMTVVTADVKAMLRQVAPVLVTAVAPLYTLVATTRAGLREVDPGDPREMRVEDDDRLELWLVNEAASDGEPSPTRSVPVLQGQP</sequence>
<evidence type="ECO:0000256" key="1">
    <source>
        <dbReference type="SAM" id="MobiDB-lite"/>
    </source>
</evidence>
<name>A0A2I2KNF6_9ACTN</name>
<dbReference type="AlphaFoldDB" id="A0A2I2KNF6"/>
<evidence type="ECO:0000313" key="3">
    <source>
        <dbReference type="Proteomes" id="UP000234331"/>
    </source>
</evidence>
<organism evidence="2 3">
    <name type="scientific">Frankia canadensis</name>
    <dbReference type="NCBI Taxonomy" id="1836972"/>
    <lineage>
        <taxon>Bacteria</taxon>
        <taxon>Bacillati</taxon>
        <taxon>Actinomycetota</taxon>
        <taxon>Actinomycetes</taxon>
        <taxon>Frankiales</taxon>
        <taxon>Frankiaceae</taxon>
        <taxon>Frankia</taxon>
    </lineage>
</organism>
<feature type="region of interest" description="Disordered" evidence="1">
    <location>
        <begin position="188"/>
        <end position="208"/>
    </location>
</feature>
<proteinExistence type="predicted"/>
<evidence type="ECO:0000313" key="2">
    <source>
        <dbReference type="EMBL" id="SNQ47207.1"/>
    </source>
</evidence>